<dbReference type="GO" id="GO:0006633">
    <property type="term" value="P:fatty acid biosynthetic process"/>
    <property type="evidence" value="ECO:0007669"/>
    <property type="project" value="UniProtKB-KW"/>
</dbReference>
<gene>
    <name evidence="5" type="ORF">F3N42_08550</name>
</gene>
<comment type="caution">
    <text evidence="5">The sequence shown here is derived from an EMBL/GenBank/DDBJ whole genome shotgun (WGS) entry which is preliminary data.</text>
</comment>
<dbReference type="PANTHER" id="PTHR38764">
    <property type="entry name" value="ACYL CARRIER PROTEIN PHOSPHODIESTERASE"/>
    <property type="match status" value="1"/>
</dbReference>
<dbReference type="Proteomes" id="UP000325372">
    <property type="component" value="Unassembled WGS sequence"/>
</dbReference>
<dbReference type="InterPro" id="IPR007431">
    <property type="entry name" value="ACP_PD"/>
</dbReference>
<dbReference type="RefSeq" id="WP_150864012.1">
    <property type="nucleotide sequence ID" value="NZ_VYXP01000005.1"/>
</dbReference>
<organism evidence="5 6">
    <name type="scientific">Marinihelvus fidelis</name>
    <dbReference type="NCBI Taxonomy" id="2613842"/>
    <lineage>
        <taxon>Bacteria</taxon>
        <taxon>Pseudomonadati</taxon>
        <taxon>Pseudomonadota</taxon>
        <taxon>Gammaproteobacteria</taxon>
        <taxon>Chromatiales</taxon>
        <taxon>Wenzhouxiangellaceae</taxon>
        <taxon>Marinihelvus</taxon>
    </lineage>
</organism>
<keyword evidence="1" id="KW-0444">Lipid biosynthesis</keyword>
<keyword evidence="3" id="KW-0443">Lipid metabolism</keyword>
<dbReference type="PANTHER" id="PTHR38764:SF1">
    <property type="entry name" value="ACYL CARRIER PROTEIN PHOSPHODIESTERASE"/>
    <property type="match status" value="1"/>
</dbReference>
<dbReference type="AlphaFoldDB" id="A0A5N0T8V1"/>
<evidence type="ECO:0000256" key="1">
    <source>
        <dbReference type="ARBA" id="ARBA00022516"/>
    </source>
</evidence>
<dbReference type="Pfam" id="PF04336">
    <property type="entry name" value="ACP_PD"/>
    <property type="match status" value="1"/>
</dbReference>
<evidence type="ECO:0000256" key="2">
    <source>
        <dbReference type="ARBA" id="ARBA00022801"/>
    </source>
</evidence>
<protein>
    <submittedName>
        <fullName evidence="5">DUF479 domain-containing protein</fullName>
    </submittedName>
</protein>
<keyword evidence="4" id="KW-0276">Fatty acid metabolism</keyword>
<dbReference type="GO" id="GO:0008770">
    <property type="term" value="F:[acyl-carrier-protein] phosphodiesterase activity"/>
    <property type="evidence" value="ECO:0007669"/>
    <property type="project" value="InterPro"/>
</dbReference>
<name>A0A5N0T8V1_9GAMM</name>
<accession>A0A5N0T8V1</accession>
<keyword evidence="4" id="KW-0275">Fatty acid biosynthesis</keyword>
<evidence type="ECO:0000256" key="3">
    <source>
        <dbReference type="ARBA" id="ARBA00023098"/>
    </source>
</evidence>
<evidence type="ECO:0000313" key="6">
    <source>
        <dbReference type="Proteomes" id="UP000325372"/>
    </source>
</evidence>
<evidence type="ECO:0000256" key="4">
    <source>
        <dbReference type="ARBA" id="ARBA00023160"/>
    </source>
</evidence>
<sequence length="201" mass="23094">MNFLAHLYLVRDDEQLMLGGLFGDFVRGLRALRAYPPGVREGIRLHRFIDRETDADPAVKQLVQTFPKPYRRYAGIIADIAFDHVLARQWPAWCDEPLDDFDRRVRRILATNDGPAPEKALRFMRYADLRGLFAAYADEPEFLRTLTGVGRRLKRANPLGQVGAIWPDMKGACEQVFAEVMPRIQYAVDDWRNRKSTITGS</sequence>
<dbReference type="EMBL" id="VYXP01000005">
    <property type="protein sequence ID" value="KAA9131362.1"/>
    <property type="molecule type" value="Genomic_DNA"/>
</dbReference>
<keyword evidence="6" id="KW-1185">Reference proteome</keyword>
<keyword evidence="2" id="KW-0378">Hydrolase</keyword>
<reference evidence="5 6" key="1">
    <citation type="submission" date="2019-09" db="EMBL/GenBank/DDBJ databases">
        <title>Wenzhouxiangella sp. Genome sequencing and assembly.</title>
        <authorList>
            <person name="Zhang R."/>
        </authorList>
    </citation>
    <scope>NUCLEOTIDE SEQUENCE [LARGE SCALE GENOMIC DNA]</scope>
    <source>
        <strain evidence="5 6">W260</strain>
    </source>
</reference>
<evidence type="ECO:0000313" key="5">
    <source>
        <dbReference type="EMBL" id="KAA9131362.1"/>
    </source>
</evidence>
<proteinExistence type="predicted"/>